<comment type="caution">
    <text evidence="2">The sequence shown here is derived from an EMBL/GenBank/DDBJ whole genome shotgun (WGS) entry which is preliminary data.</text>
</comment>
<protein>
    <recommendedName>
        <fullName evidence="4">Prepilin-type N-terminal cleavage/methylation domain-containing protein</fullName>
    </recommendedName>
</protein>
<dbReference type="InterPro" id="IPR045584">
    <property type="entry name" value="Pilin-like"/>
</dbReference>
<dbReference type="RefSeq" id="WP_008515102.1">
    <property type="nucleotide sequence ID" value="NZ_ACJM01000003.1"/>
</dbReference>
<dbReference type="SUPFAM" id="SSF54523">
    <property type="entry name" value="Pili subunits"/>
    <property type="match status" value="1"/>
</dbReference>
<accession>C0GE92</accession>
<dbReference type="NCBIfam" id="TIGR02532">
    <property type="entry name" value="IV_pilin_GFxxxE"/>
    <property type="match status" value="1"/>
</dbReference>
<dbReference type="AlphaFoldDB" id="C0GE92"/>
<feature type="transmembrane region" description="Helical" evidence="1">
    <location>
        <begin position="12"/>
        <end position="37"/>
    </location>
</feature>
<name>C0GE92_DETAL</name>
<dbReference type="EMBL" id="ACJM01000003">
    <property type="protein sequence ID" value="EEG78386.1"/>
    <property type="molecule type" value="Genomic_DNA"/>
</dbReference>
<evidence type="ECO:0008006" key="4">
    <source>
        <dbReference type="Google" id="ProtNLM"/>
    </source>
</evidence>
<evidence type="ECO:0000313" key="2">
    <source>
        <dbReference type="EMBL" id="EEG78386.1"/>
    </source>
</evidence>
<dbReference type="Pfam" id="PF07963">
    <property type="entry name" value="N_methyl"/>
    <property type="match status" value="1"/>
</dbReference>
<keyword evidence="1" id="KW-1133">Transmembrane helix</keyword>
<dbReference type="STRING" id="555088.DealDRAFT_0801"/>
<organism evidence="2 3">
    <name type="scientific">Dethiobacter alkaliphilus AHT 1</name>
    <dbReference type="NCBI Taxonomy" id="555088"/>
    <lineage>
        <taxon>Bacteria</taxon>
        <taxon>Bacillati</taxon>
        <taxon>Bacillota</taxon>
        <taxon>Dethiobacteria</taxon>
        <taxon>Dethiobacterales</taxon>
        <taxon>Dethiobacteraceae</taxon>
        <taxon>Dethiobacter</taxon>
    </lineage>
</organism>
<sequence length="116" mass="12689">MKKQNTEKGFSLVEVIVALAILAILVAALTPLFTFSFTNIFSGGRKSSAQYRAHEAMENKFAGIGVDEGAETTTLTIKFGETTSIDIEKKDVSVTIDYTDSQGNERNVTYNSFLPK</sequence>
<proteinExistence type="predicted"/>
<keyword evidence="1" id="KW-0472">Membrane</keyword>
<keyword evidence="1" id="KW-0812">Transmembrane</keyword>
<evidence type="ECO:0000313" key="3">
    <source>
        <dbReference type="Proteomes" id="UP000006443"/>
    </source>
</evidence>
<gene>
    <name evidence="2" type="ORF">DealDRAFT_0801</name>
</gene>
<evidence type="ECO:0000256" key="1">
    <source>
        <dbReference type="SAM" id="Phobius"/>
    </source>
</evidence>
<dbReference type="InterPro" id="IPR012902">
    <property type="entry name" value="N_methyl_site"/>
</dbReference>
<keyword evidence="3" id="KW-1185">Reference proteome</keyword>
<dbReference type="Proteomes" id="UP000006443">
    <property type="component" value="Unassembled WGS sequence"/>
</dbReference>
<dbReference type="PROSITE" id="PS00409">
    <property type="entry name" value="PROKAR_NTER_METHYL"/>
    <property type="match status" value="1"/>
</dbReference>
<reference evidence="2 3" key="1">
    <citation type="submission" date="2009-02" db="EMBL/GenBank/DDBJ databases">
        <title>Sequencing of the draft genome and assembly of Dethiobacter alkaliphilus AHT 1.</title>
        <authorList>
            <consortium name="US DOE Joint Genome Institute (JGI-PGF)"/>
            <person name="Lucas S."/>
            <person name="Copeland A."/>
            <person name="Lapidus A."/>
            <person name="Glavina del Rio T."/>
            <person name="Dalin E."/>
            <person name="Tice H."/>
            <person name="Bruce D."/>
            <person name="Goodwin L."/>
            <person name="Pitluck S."/>
            <person name="Larimer F."/>
            <person name="Land M.L."/>
            <person name="Hauser L."/>
            <person name="Muyzer G."/>
        </authorList>
    </citation>
    <scope>NUCLEOTIDE SEQUENCE [LARGE SCALE GENOMIC DNA]</scope>
    <source>
        <strain evidence="2 3">AHT 1</strain>
    </source>
</reference>